<sequence length="92" mass="9946">MGGLPVVSHPKAWAYTRRSLAVYPELDHHVIGATSGGAGEDEVGGDEDEDAQEEERPRDYYVPSIGLVNTHSHEEGLEALELIINTGEAMCV</sequence>
<feature type="compositionally biased region" description="Acidic residues" evidence="1">
    <location>
        <begin position="39"/>
        <end position="53"/>
    </location>
</feature>
<reference evidence="2 3" key="1">
    <citation type="journal article" date="2014" name="Agronomy (Basel)">
        <title>A Draft Genome Sequence for Ensete ventricosum, the Drought-Tolerant Tree Against Hunger.</title>
        <authorList>
            <person name="Harrison J."/>
            <person name="Moore K.A."/>
            <person name="Paszkiewicz K."/>
            <person name="Jones T."/>
            <person name="Grant M."/>
            <person name="Ambacheew D."/>
            <person name="Muzemil S."/>
            <person name="Studholme D.J."/>
        </authorList>
    </citation>
    <scope>NUCLEOTIDE SEQUENCE [LARGE SCALE GENOMIC DNA]</scope>
</reference>
<dbReference type="EMBL" id="AMZH03030555">
    <property type="protein sequence ID" value="RRT32836.1"/>
    <property type="molecule type" value="Genomic_DNA"/>
</dbReference>
<feature type="region of interest" description="Disordered" evidence="1">
    <location>
        <begin position="32"/>
        <end position="58"/>
    </location>
</feature>
<proteinExistence type="predicted"/>
<organism evidence="2 3">
    <name type="scientific">Ensete ventricosum</name>
    <name type="common">Abyssinian banana</name>
    <name type="synonym">Musa ensete</name>
    <dbReference type="NCBI Taxonomy" id="4639"/>
    <lineage>
        <taxon>Eukaryota</taxon>
        <taxon>Viridiplantae</taxon>
        <taxon>Streptophyta</taxon>
        <taxon>Embryophyta</taxon>
        <taxon>Tracheophyta</taxon>
        <taxon>Spermatophyta</taxon>
        <taxon>Magnoliopsida</taxon>
        <taxon>Liliopsida</taxon>
        <taxon>Zingiberales</taxon>
        <taxon>Musaceae</taxon>
        <taxon>Ensete</taxon>
    </lineage>
</organism>
<comment type="caution">
    <text evidence="2">The sequence shown here is derived from an EMBL/GenBank/DDBJ whole genome shotgun (WGS) entry which is preliminary data.</text>
</comment>
<evidence type="ECO:0000256" key="1">
    <source>
        <dbReference type="SAM" id="MobiDB-lite"/>
    </source>
</evidence>
<dbReference type="AlphaFoldDB" id="A0A426X050"/>
<accession>A0A426X050</accession>
<evidence type="ECO:0000313" key="2">
    <source>
        <dbReference type="EMBL" id="RRT32836.1"/>
    </source>
</evidence>
<protein>
    <submittedName>
        <fullName evidence="2">Uncharacterized protein</fullName>
    </submittedName>
</protein>
<gene>
    <name evidence="2" type="ORF">B296_00056318</name>
</gene>
<dbReference type="Proteomes" id="UP000287651">
    <property type="component" value="Unassembled WGS sequence"/>
</dbReference>
<name>A0A426X050_ENSVE</name>
<evidence type="ECO:0000313" key="3">
    <source>
        <dbReference type="Proteomes" id="UP000287651"/>
    </source>
</evidence>